<evidence type="ECO:0000313" key="2">
    <source>
        <dbReference type="Proteomes" id="UP000193380"/>
    </source>
</evidence>
<dbReference type="PaxDb" id="8022-A0A060WWG0"/>
<gene>
    <name evidence="1" type="ORF">GSONMT00055119001</name>
</gene>
<proteinExistence type="predicted"/>
<dbReference type="Gene3D" id="2.40.70.10">
    <property type="entry name" value="Acid Proteases"/>
    <property type="match status" value="1"/>
</dbReference>
<dbReference type="Proteomes" id="UP000193380">
    <property type="component" value="Unassembled WGS sequence"/>
</dbReference>
<dbReference type="AlphaFoldDB" id="A0A060WWG0"/>
<reference evidence="1" key="1">
    <citation type="journal article" date="2014" name="Nat. Commun.">
        <title>The rainbow trout genome provides novel insights into evolution after whole-genome duplication in vertebrates.</title>
        <authorList>
            <person name="Berthelot C."/>
            <person name="Brunet F."/>
            <person name="Chalopin D."/>
            <person name="Juanchich A."/>
            <person name="Bernard M."/>
            <person name="Noel B."/>
            <person name="Bento P."/>
            <person name="Da Silva C."/>
            <person name="Labadie K."/>
            <person name="Alberti A."/>
            <person name="Aury J.M."/>
            <person name="Louis A."/>
            <person name="Dehais P."/>
            <person name="Bardou P."/>
            <person name="Montfort J."/>
            <person name="Klopp C."/>
            <person name="Cabau C."/>
            <person name="Gaspin C."/>
            <person name="Thorgaard G.H."/>
            <person name="Boussaha M."/>
            <person name="Quillet E."/>
            <person name="Guyomard R."/>
            <person name="Galiana D."/>
            <person name="Bobe J."/>
            <person name="Volff J.N."/>
            <person name="Genet C."/>
            <person name="Wincker P."/>
            <person name="Jaillon O."/>
            <person name="Roest Crollius H."/>
            <person name="Guiguen Y."/>
        </authorList>
    </citation>
    <scope>NUCLEOTIDE SEQUENCE [LARGE SCALE GENOMIC DNA]</scope>
</reference>
<organism evidence="1 2">
    <name type="scientific">Oncorhynchus mykiss</name>
    <name type="common">Rainbow trout</name>
    <name type="synonym">Salmo gairdneri</name>
    <dbReference type="NCBI Taxonomy" id="8022"/>
    <lineage>
        <taxon>Eukaryota</taxon>
        <taxon>Metazoa</taxon>
        <taxon>Chordata</taxon>
        <taxon>Craniata</taxon>
        <taxon>Vertebrata</taxon>
        <taxon>Euteleostomi</taxon>
        <taxon>Actinopterygii</taxon>
        <taxon>Neopterygii</taxon>
        <taxon>Teleostei</taxon>
        <taxon>Protacanthopterygii</taxon>
        <taxon>Salmoniformes</taxon>
        <taxon>Salmonidae</taxon>
        <taxon>Salmoninae</taxon>
        <taxon>Oncorhynchus</taxon>
    </lineage>
</organism>
<dbReference type="EMBL" id="FR904761">
    <property type="protein sequence ID" value="CDQ71317.1"/>
    <property type="molecule type" value="Genomic_DNA"/>
</dbReference>
<sequence length="68" mass="7695">MDVRALYGRSIGRVTHYTTPINLQVSGNHRETFQFLLTKSPQIPVVLGFSWLQQHNPLINWSTGAIMG</sequence>
<evidence type="ECO:0000313" key="1">
    <source>
        <dbReference type="EMBL" id="CDQ71317.1"/>
    </source>
</evidence>
<protein>
    <submittedName>
        <fullName evidence="1">Uncharacterized protein</fullName>
    </submittedName>
</protein>
<reference evidence="1" key="2">
    <citation type="submission" date="2014-03" db="EMBL/GenBank/DDBJ databases">
        <authorList>
            <person name="Genoscope - CEA"/>
        </authorList>
    </citation>
    <scope>NUCLEOTIDE SEQUENCE</scope>
</reference>
<name>A0A060WWG0_ONCMY</name>
<dbReference type="InterPro" id="IPR021109">
    <property type="entry name" value="Peptidase_aspartic_dom_sf"/>
</dbReference>
<accession>A0A060WWG0</accession>